<dbReference type="EMBL" id="NAJO01000016">
    <property type="protein sequence ID" value="OQO06652.1"/>
    <property type="molecule type" value="Genomic_DNA"/>
</dbReference>
<keyword evidence="1" id="KW-1133">Transmembrane helix</keyword>
<feature type="transmembrane region" description="Helical" evidence="1">
    <location>
        <begin position="45"/>
        <end position="66"/>
    </location>
</feature>
<keyword evidence="1" id="KW-0472">Membrane</keyword>
<dbReference type="InterPro" id="IPR015655">
    <property type="entry name" value="PP2C"/>
</dbReference>
<accession>A0A1V8T656</accession>
<name>A0A1V8T656_9PEZI</name>
<reference evidence="4" key="1">
    <citation type="submission" date="2017-03" db="EMBL/GenBank/DDBJ databases">
        <title>Genomes of endolithic fungi from Antarctica.</title>
        <authorList>
            <person name="Coleine C."/>
            <person name="Masonjones S."/>
            <person name="Stajich J.E."/>
        </authorList>
    </citation>
    <scope>NUCLEOTIDE SEQUENCE [LARGE SCALE GENOMIC DNA]</scope>
    <source>
        <strain evidence="4">CCFEE 5527</strain>
    </source>
</reference>
<sequence>MARYLRLPAHRTILHSRRQYTTPPKTYFQPLDQPPPPPPRTSFRILRWSLFGVTAFGIGFYMHAYLSARFGLDALEELAGEMDPQDAMAMQGALQDGVEVAQARVVHAFTHEQATAVLRQRAGVAVTPTVVSHVCQSPSNLPCEDTWSSGTYMYLKDPSKDWSEWAIFDGHAGTRTSQALKEILPVVVGEKLWESGCMQRMYVANDQRVWRVIQNAFKYLDEEVLGEAKRCLEDDHDGLRPAEKVSLLSNMLSGSCALLALFDPTKCVLRVANTGDSRAVLGTWEDGKYVARPMSEDHTGFNPNEVDRLAAAHPGEDVIDPKTGRIFGLAVTRAFGDSRWKWSQELTTKAHELFWGPAPRPNNVIKTAPYLTAEPEIQEARVQTGAHPDFLIMASDGLWDLMSNDDAVACVQLWLEHNKPLDIVRRLKTDMADAKAHPFGGAEKASSPPGKPKSRLDFSFAGHSASDVAIEPPTMPDSTPDAVPDTYYDPDQRALKWRVSPKHFIVEDDNAGVHLIKNAFGGSRRRLFESVMTIQPPLSRDVRDDVTVHVIFFGVDAKAEAKEMEQAGGRE</sequence>
<keyword evidence="1" id="KW-0812">Transmembrane</keyword>
<evidence type="ECO:0000256" key="1">
    <source>
        <dbReference type="SAM" id="Phobius"/>
    </source>
</evidence>
<dbReference type="GO" id="GO:0004741">
    <property type="term" value="F:[pyruvate dehydrogenase (acetyl-transferring)]-phosphatase activity"/>
    <property type="evidence" value="ECO:0007669"/>
    <property type="project" value="TreeGrafter"/>
</dbReference>
<evidence type="ECO:0000259" key="2">
    <source>
        <dbReference type="PROSITE" id="PS51746"/>
    </source>
</evidence>
<dbReference type="Proteomes" id="UP000192596">
    <property type="component" value="Unassembled WGS sequence"/>
</dbReference>
<evidence type="ECO:0000313" key="4">
    <source>
        <dbReference type="Proteomes" id="UP000192596"/>
    </source>
</evidence>
<protein>
    <recommendedName>
        <fullName evidence="2">PPM-type phosphatase domain-containing protein</fullName>
    </recommendedName>
</protein>
<organism evidence="3 4">
    <name type="scientific">Cryoendolithus antarcticus</name>
    <dbReference type="NCBI Taxonomy" id="1507870"/>
    <lineage>
        <taxon>Eukaryota</taxon>
        <taxon>Fungi</taxon>
        <taxon>Dikarya</taxon>
        <taxon>Ascomycota</taxon>
        <taxon>Pezizomycotina</taxon>
        <taxon>Dothideomycetes</taxon>
        <taxon>Dothideomycetidae</taxon>
        <taxon>Cladosporiales</taxon>
        <taxon>Cladosporiaceae</taxon>
        <taxon>Cryoendolithus</taxon>
    </lineage>
</organism>
<gene>
    <name evidence="3" type="ORF">B0A48_08439</name>
</gene>
<dbReference type="GO" id="GO:0005739">
    <property type="term" value="C:mitochondrion"/>
    <property type="evidence" value="ECO:0007669"/>
    <property type="project" value="TreeGrafter"/>
</dbReference>
<proteinExistence type="predicted"/>
<feature type="domain" description="PPM-type phosphatase" evidence="2">
    <location>
        <begin position="146"/>
        <end position="553"/>
    </location>
</feature>
<dbReference type="CDD" id="cd00143">
    <property type="entry name" value="PP2Cc"/>
    <property type="match status" value="1"/>
</dbReference>
<dbReference type="PANTHER" id="PTHR13832:SF792">
    <property type="entry name" value="GM14286P"/>
    <property type="match status" value="1"/>
</dbReference>
<dbReference type="STRING" id="1507870.A0A1V8T656"/>
<dbReference type="SMART" id="SM00332">
    <property type="entry name" value="PP2Cc"/>
    <property type="match status" value="1"/>
</dbReference>
<dbReference type="InParanoid" id="A0A1V8T656"/>
<dbReference type="InterPro" id="IPR001932">
    <property type="entry name" value="PPM-type_phosphatase-like_dom"/>
</dbReference>
<comment type="caution">
    <text evidence="3">The sequence shown here is derived from an EMBL/GenBank/DDBJ whole genome shotgun (WGS) entry which is preliminary data.</text>
</comment>
<keyword evidence="4" id="KW-1185">Reference proteome</keyword>
<dbReference type="Pfam" id="PF00481">
    <property type="entry name" value="PP2C"/>
    <property type="match status" value="1"/>
</dbReference>
<dbReference type="AlphaFoldDB" id="A0A1V8T656"/>
<dbReference type="Gene3D" id="3.60.40.10">
    <property type="entry name" value="PPM-type phosphatase domain"/>
    <property type="match status" value="1"/>
</dbReference>
<evidence type="ECO:0000313" key="3">
    <source>
        <dbReference type="EMBL" id="OQO06652.1"/>
    </source>
</evidence>
<dbReference type="PROSITE" id="PS51746">
    <property type="entry name" value="PPM_2"/>
    <property type="match status" value="1"/>
</dbReference>
<dbReference type="OrthoDB" id="420076at2759"/>
<dbReference type="PANTHER" id="PTHR13832">
    <property type="entry name" value="PROTEIN PHOSPHATASE 2C"/>
    <property type="match status" value="1"/>
</dbReference>
<dbReference type="InterPro" id="IPR036457">
    <property type="entry name" value="PPM-type-like_dom_sf"/>
</dbReference>
<dbReference type="SUPFAM" id="SSF81606">
    <property type="entry name" value="PP2C-like"/>
    <property type="match status" value="1"/>
</dbReference>